<feature type="disulfide bond" evidence="10">
    <location>
        <begin position="1052"/>
        <end position="1062"/>
    </location>
</feature>
<feature type="disulfide bond" evidence="10">
    <location>
        <begin position="410"/>
        <end position="420"/>
    </location>
</feature>
<feature type="domain" description="SRCR" evidence="12">
    <location>
        <begin position="122"/>
        <end position="222"/>
    </location>
</feature>
<name>A0ABD3UZ52_SINWO</name>
<evidence type="ECO:0000256" key="5">
    <source>
        <dbReference type="ARBA" id="ARBA00022989"/>
    </source>
</evidence>
<keyword evidence="3" id="KW-0732">Signal</keyword>
<feature type="domain" description="SRCR" evidence="12">
    <location>
        <begin position="1311"/>
        <end position="1444"/>
    </location>
</feature>
<feature type="domain" description="SRCR" evidence="12">
    <location>
        <begin position="233"/>
        <end position="332"/>
    </location>
</feature>
<evidence type="ECO:0000256" key="3">
    <source>
        <dbReference type="ARBA" id="ARBA00022729"/>
    </source>
</evidence>
<feature type="disulfide bond" evidence="10">
    <location>
        <begin position="191"/>
        <end position="201"/>
    </location>
</feature>
<feature type="disulfide bond" evidence="10">
    <location>
        <begin position="1009"/>
        <end position="1073"/>
    </location>
</feature>
<feature type="disulfide bond" evidence="10">
    <location>
        <begin position="1940"/>
        <end position="1950"/>
    </location>
</feature>
<evidence type="ECO:0000256" key="10">
    <source>
        <dbReference type="PROSITE-ProRule" id="PRU00196"/>
    </source>
</evidence>
<feature type="disulfide bond" evidence="10">
    <location>
        <begin position="835"/>
        <end position="845"/>
    </location>
</feature>
<dbReference type="FunFam" id="3.10.250.10:FF:000001">
    <property type="entry name" value="Lysyl oxidase 4 isoform X1"/>
    <property type="match status" value="7"/>
</dbReference>
<keyword evidence="5" id="KW-1133">Transmembrane helix</keyword>
<feature type="domain" description="SRCR" evidence="12">
    <location>
        <begin position="1870"/>
        <end position="1971"/>
    </location>
</feature>
<keyword evidence="9" id="KW-0325">Glycoprotein</keyword>
<keyword evidence="14" id="KW-1185">Reference proteome</keyword>
<feature type="disulfide bond" evidence="10">
    <location>
        <begin position="630"/>
        <end position="640"/>
    </location>
</feature>
<dbReference type="Proteomes" id="UP001634394">
    <property type="component" value="Unassembled WGS sequence"/>
</dbReference>
<feature type="disulfide bond" evidence="10">
    <location>
        <begin position="1501"/>
        <end position="1511"/>
    </location>
</feature>
<feature type="region of interest" description="Disordered" evidence="11">
    <location>
        <begin position="1"/>
        <end position="26"/>
    </location>
</feature>
<feature type="domain" description="SRCR" evidence="12">
    <location>
        <begin position="448"/>
        <end position="552"/>
    </location>
</feature>
<feature type="domain" description="SRCR" evidence="12">
    <location>
        <begin position="1092"/>
        <end position="1190"/>
    </location>
</feature>
<dbReference type="FunFam" id="3.10.250.10:FF:000016">
    <property type="entry name" value="Scavenger receptor cysteine-rich protein type 12"/>
    <property type="match status" value="1"/>
</dbReference>
<feature type="domain" description="SRCR" evidence="12">
    <location>
        <begin position="1199"/>
        <end position="1303"/>
    </location>
</feature>
<feature type="domain" description="SRCR" evidence="12">
    <location>
        <begin position="1444"/>
        <end position="1532"/>
    </location>
</feature>
<feature type="disulfide bond" evidence="10">
    <location>
        <begin position="83"/>
        <end position="93"/>
    </location>
</feature>
<keyword evidence="2" id="KW-0812">Transmembrane</keyword>
<dbReference type="SUPFAM" id="SSF56487">
    <property type="entry name" value="SRCR-like"/>
    <property type="match status" value="18"/>
</dbReference>
<dbReference type="FunFam" id="3.10.250.10:FF:000006">
    <property type="entry name" value="neurotrypsin isoform X2"/>
    <property type="match status" value="5"/>
</dbReference>
<dbReference type="Pfam" id="PF00530">
    <property type="entry name" value="SRCR"/>
    <property type="match status" value="17"/>
</dbReference>
<feature type="disulfide bond" evidence="10">
    <location>
        <begin position="1272"/>
        <end position="1282"/>
    </location>
</feature>
<feature type="domain" description="SRCR" evidence="12">
    <location>
        <begin position="765"/>
        <end position="865"/>
    </location>
</feature>
<feature type="disulfide bond" evidence="10">
    <location>
        <begin position="1022"/>
        <end position="1083"/>
    </location>
</feature>
<protein>
    <recommendedName>
        <fullName evidence="12">SRCR domain-containing protein</fullName>
    </recommendedName>
</protein>
<dbReference type="PROSITE" id="PS00420">
    <property type="entry name" value="SRCR_1"/>
    <property type="match status" value="4"/>
</dbReference>
<feature type="domain" description="SRCR" evidence="12">
    <location>
        <begin position="873"/>
        <end position="973"/>
    </location>
</feature>
<feature type="disulfide bond" evidence="10">
    <location>
        <begin position="1831"/>
        <end position="1841"/>
    </location>
</feature>
<dbReference type="Gene3D" id="3.10.250.10">
    <property type="entry name" value="SRCR-like domain"/>
    <property type="match status" value="17"/>
</dbReference>
<accession>A0ABD3UZ52</accession>
<feature type="disulfide bond" evidence="10">
    <location>
        <begin position="942"/>
        <end position="952"/>
    </location>
</feature>
<evidence type="ECO:0000256" key="1">
    <source>
        <dbReference type="ARBA" id="ARBA00004167"/>
    </source>
</evidence>
<feature type="domain" description="SRCR" evidence="12">
    <location>
        <begin position="1543"/>
        <end position="1642"/>
    </location>
</feature>
<dbReference type="PANTHER" id="PTHR19331">
    <property type="entry name" value="SCAVENGER RECEPTOR DOMAIN-CONTAINING"/>
    <property type="match status" value="1"/>
</dbReference>
<evidence type="ECO:0000256" key="11">
    <source>
        <dbReference type="SAM" id="MobiDB-lite"/>
    </source>
</evidence>
<dbReference type="FunFam" id="3.10.250.10:FF:000011">
    <property type="entry name" value="Scavenger receptor class A member 5"/>
    <property type="match status" value="2"/>
</dbReference>
<feature type="disulfide bond" evidence="10">
    <location>
        <begin position="1162"/>
        <end position="1172"/>
    </location>
</feature>
<proteinExistence type="predicted"/>
<dbReference type="InterPro" id="IPR035076">
    <property type="entry name" value="Toxin/TOLIP"/>
</dbReference>
<dbReference type="FunFam" id="3.10.250.10:FF:000007">
    <property type="entry name" value="Soluble scavenger receptor cysteine-rich domain-containing protein SSC5D"/>
    <property type="match status" value="1"/>
</dbReference>
<feature type="disulfide bond" evidence="10">
    <location>
        <begin position="1611"/>
        <end position="1621"/>
    </location>
</feature>
<organism evidence="13 14">
    <name type="scientific">Sinanodonta woodiana</name>
    <name type="common">Chinese pond mussel</name>
    <name type="synonym">Anodonta woodiana</name>
    <dbReference type="NCBI Taxonomy" id="1069815"/>
    <lineage>
        <taxon>Eukaryota</taxon>
        <taxon>Metazoa</taxon>
        <taxon>Spiralia</taxon>
        <taxon>Lophotrochozoa</taxon>
        <taxon>Mollusca</taxon>
        <taxon>Bivalvia</taxon>
        <taxon>Autobranchia</taxon>
        <taxon>Heteroconchia</taxon>
        <taxon>Palaeoheterodonta</taxon>
        <taxon>Unionida</taxon>
        <taxon>Unionoidea</taxon>
        <taxon>Unionidae</taxon>
        <taxon>Unioninae</taxon>
        <taxon>Sinanodonta</taxon>
    </lineage>
</organism>
<evidence type="ECO:0000256" key="2">
    <source>
        <dbReference type="ARBA" id="ARBA00022692"/>
    </source>
</evidence>
<feature type="disulfide bond" evidence="10">
    <location>
        <begin position="521"/>
        <end position="531"/>
    </location>
</feature>
<evidence type="ECO:0000256" key="7">
    <source>
        <dbReference type="ARBA" id="ARBA00023157"/>
    </source>
</evidence>
<feature type="domain" description="SRCR" evidence="12">
    <location>
        <begin position="984"/>
        <end position="1084"/>
    </location>
</feature>
<comment type="caution">
    <text evidence="13">The sequence shown here is derived from an EMBL/GenBank/DDBJ whole genome shotgun (WGS) entry which is preliminary data.</text>
</comment>
<comment type="caution">
    <text evidence="10">Lacks conserved residue(s) required for the propagation of feature annotation.</text>
</comment>
<feature type="domain" description="SRCR" evidence="12">
    <location>
        <begin position="75"/>
        <end position="114"/>
    </location>
</feature>
<dbReference type="InterPro" id="IPR036772">
    <property type="entry name" value="SRCR-like_dom_sf"/>
</dbReference>
<keyword evidence="8" id="KW-0675">Receptor</keyword>
<feature type="domain" description="SRCR" evidence="12">
    <location>
        <begin position="1758"/>
        <end position="1862"/>
    </location>
</feature>
<dbReference type="PRINTS" id="PR00258">
    <property type="entry name" value="SPERACTRCPTR"/>
</dbReference>
<reference evidence="13 14" key="1">
    <citation type="submission" date="2024-11" db="EMBL/GenBank/DDBJ databases">
        <title>Chromosome-level genome assembly of the freshwater bivalve Anodonta woodiana.</title>
        <authorList>
            <person name="Chen X."/>
        </authorList>
    </citation>
    <scope>NUCLEOTIDE SEQUENCE [LARGE SCALE GENOMIC DNA]</scope>
    <source>
        <strain evidence="13">MN2024</strain>
        <tissue evidence="13">Gills</tissue>
    </source>
</reference>
<evidence type="ECO:0000259" key="12">
    <source>
        <dbReference type="PROSITE" id="PS50287"/>
    </source>
</evidence>
<evidence type="ECO:0000256" key="8">
    <source>
        <dbReference type="ARBA" id="ARBA00023170"/>
    </source>
</evidence>
<comment type="subcellular location">
    <subcellularLocation>
        <location evidence="1">Membrane</location>
        <topology evidence="1">Single-pass membrane protein</topology>
    </subcellularLocation>
</comment>
<evidence type="ECO:0000256" key="4">
    <source>
        <dbReference type="ARBA" id="ARBA00022737"/>
    </source>
</evidence>
<evidence type="ECO:0000256" key="6">
    <source>
        <dbReference type="ARBA" id="ARBA00023136"/>
    </source>
</evidence>
<dbReference type="EMBL" id="JBJQND010000014">
    <property type="protein sequence ID" value="KAL3854704.1"/>
    <property type="molecule type" value="Genomic_DNA"/>
</dbReference>
<feature type="domain" description="SRCR" evidence="12">
    <location>
        <begin position="340"/>
        <end position="439"/>
    </location>
</feature>
<dbReference type="InterPro" id="IPR001190">
    <property type="entry name" value="SRCR"/>
</dbReference>
<dbReference type="PANTHER" id="PTHR19331:SF487">
    <property type="entry name" value="SOLUBLE SCAVENGER RECEPTOR CYSTEINE-RICH DOMAIN-CONTAINING PROTEIN SSC5D"/>
    <property type="match status" value="1"/>
</dbReference>
<gene>
    <name evidence="13" type="ORF">ACJMK2_013962</name>
</gene>
<keyword evidence="6" id="KW-0472">Membrane</keyword>
<keyword evidence="4" id="KW-0677">Repeat</keyword>
<dbReference type="GO" id="GO:0016020">
    <property type="term" value="C:membrane"/>
    <property type="evidence" value="ECO:0007669"/>
    <property type="project" value="UniProtKB-SubCell"/>
</dbReference>
<dbReference type="SMART" id="SM00202">
    <property type="entry name" value="SR"/>
    <property type="match status" value="16"/>
</dbReference>
<dbReference type="PROSITE" id="PS50287">
    <property type="entry name" value="SRCR_2"/>
    <property type="match status" value="17"/>
</dbReference>
<dbReference type="Pfam" id="PF00087">
    <property type="entry name" value="Toxin_TOLIP"/>
    <property type="match status" value="1"/>
</dbReference>
<feature type="disulfide bond" evidence="10">
    <location>
        <begin position="1720"/>
        <end position="1730"/>
    </location>
</feature>
<evidence type="ECO:0000313" key="14">
    <source>
        <dbReference type="Proteomes" id="UP001634394"/>
    </source>
</evidence>
<feature type="disulfide bond" evidence="10">
    <location>
        <begin position="1413"/>
        <end position="1423"/>
    </location>
</feature>
<evidence type="ECO:0000313" key="13">
    <source>
        <dbReference type="EMBL" id="KAL3854704.1"/>
    </source>
</evidence>
<sequence>MRHWNNHPNCHCTRTPPPSNDGPQNYNPITCNLDSNMEANTCLIQARQPHPVKLFRNRSFVLPADSFFTSNLSLPIILDDVACHGNESTLALCSHQPFFQHNCDDSEGVALFCDVPDGSIQYRLNGSISTSGLLEMSVNGIWGTVCDDTFNNSAAQVVCKYLGLPYRAALAIPNSGLGQGKGPIWLHDVACKGTEASLTDCHTSYFGQDKCGHDEDVGVVCTDRHVVPETMEVRLTGSDGPWVGIAEIKFAGVWGTICDDSFGVREAGVICKMLGYTENAAVRPDISSNSTGPIWLDDVQCNGTERHIAYCRHRLFGQNDCSHFTDAALICLDGVKPMNIRLVNGPDTQSGRLEVNINGVWGTVCDDVFTDVDATVVCRQLGLPIRGATAVGYARFGQGDGPIHLDDVGCRGIESTLGACVYSRTHNCHHSEDVGVVCNAVNSSVTQVRLVGGKDVLEGKVEIMHSGFWGTICDDSFTIMAAKVLCRMLHLPTDRADVLNANQFNAANTSSLDIWLDEVKCFGNESNIFDCSHNNWRVTDCSHNEDVAIRCAGESTYAPVRLAGGVAPYEGRVEVFHNGQWGTVCDHNVDIHFAKVICREIGYPSSSPVIKPSEYFRNGTGRIWLDDVRCNGTESALDECSHQSWGLSNCNHSNDVAIICRDHGIECYHCNGISDPSKCRDAILCNLLESCQTILYENNNEILYSQSCQSKLICDALNYMPSTIGRKRATVLKTTCCDFSMCNNVTVVTHGTQGHGRSTAHSLAARLVHGTSKQGLLELNYNGTWGRVCNDHFGNREAEVACRMLGFVTSRFVLLSADKFTSDSSLPIILDDVTCIGNELSLALCTHMPFFRHNCHDENVALYCDVPETDIQYRLNSSNHNYGLLEISVGGVWGTICDDSFDDRAAQVVCKSLGLPYRTAIAVPNSALGRGDGTIWLDEVLCNGTEASLTNCQTSLFGRHDCDHNEDVGVLCSGNLTLPGQLEVRLTDQEGPGAGIVEIKYAGIWGTICDDFFGVREAGVICRMLGYSANAAVRSGMLSKSSGPIWLDELNCTGTEKSITDCGHIVFGSGSDCSHFEDAAVICLDAVPRIDVRLANGPDANSGRVEVNMNGTWGTVCDDLFTEIDAAVVCRQLGLPSSGAVAFGNAHFGQGSGPVLIEDVDCQGTESKLSECFYIPSNCHHSEDVGVQCKAAVQTVPEVRLVGGLDGLEGLLEIKHAGVWGTVCDDTFTVTEAEVFCRMLHLPTDTVEIVNEAQFSSDSTSSLRIWLDDITCDGSESSIEKCVHRPWGENNCDHSLDVAIKCGGQNAYAPVRLVGGTKPNEGRVEVFHNGLLGTVSTTLTARLVQGTSNKGILEVQFNGTWGRVCDDNFGNSEAEVACRMMGFKTNRSIFLPLDSFSLSANQSVPIILDDLICTGSESTLAACRHTPFFQHNCGHNEDVALYCDIPENGGVWGTVCDDSFNNSAAQVVCKSLGLPYQAAIAIPNSGLGRGTGPIWLDEVECRGTEASLTNCQTSIYGRHDCDHDEDVGVVCSDDQSLTGTVDVRLIGSGRPWAGIVEVRYAGVWGTICDDSFGVREAGVICRMLGYSSNATLTTSIRSNTTGPIWLDDVHCNGTETNIANCRHNVFGQNNCAHSEDVAVICLGGVTPFNVRLVNGTDANSGRVEVNINGVWGTVCDDSFSSLDAAVVCRQLGLPTRHAVAIGNANFGRGSGPILIDEAACVGTESTLAACMYASVSDCTHSEDVGVQCNAVDNAITQVRLVGGTGPWEGKVEIMHNGVWGTVCDDSFNTMAAKVVCRMLHLPTDMAALADAALFTSVSTASLRIWLDDVTCVGTEVSISDCSHRTWGDNNCGHSEDVAIRCAGPNTYAPVRLVGGAVPYEGRVEVYHNGVWGTVCEDYVDINFAKVVCREIGYPSASPVIKTGGYFNVGNATIWLDDVQCNGTEAALDECSHRSWGQNNCLHSKDVGVICRDHGIECYHCDGISNPSNCRDTIFCSSFESCQTSMYENNQQVLYSQSCQSKLVCDALNSVPSIIGRKRATNLRTTCCNTALCNNATIAAHGTHGTGGAPGKDHRRMDSPKRQVCCMGANYLFTYIHDRKELGWTHCSRCKTNDQN</sequence>
<evidence type="ECO:0000256" key="9">
    <source>
        <dbReference type="ARBA" id="ARBA00023180"/>
    </source>
</evidence>
<feature type="disulfide bond" evidence="10">
    <location>
        <begin position="301"/>
        <end position="311"/>
    </location>
</feature>
<feature type="domain" description="SRCR" evidence="12">
    <location>
        <begin position="1650"/>
        <end position="1749"/>
    </location>
</feature>
<feature type="domain" description="SRCR" evidence="12">
    <location>
        <begin position="560"/>
        <end position="661"/>
    </location>
</feature>
<keyword evidence="7 10" id="KW-1015">Disulfide bond</keyword>